<feature type="compositionally biased region" description="Basic residues" evidence="1">
    <location>
        <begin position="142"/>
        <end position="152"/>
    </location>
</feature>
<sequence length="189" mass="21124">MRLATLSFSLVTLFTATVLAQEIIAPEEWFESMKVAQGPVAHHDKRHSSRRHRTTNGHHHHHKSNSNRKNNKIVTSSGSGLPRLAKRRWGYPSRLDIEHRATEFNSFRSDEIVAAPANLHILQEPMVGLEVTKMEMEEAGKKAVKKAKKKAAGKGGNKHEKRHQKASSSSTSKKHLSRGKNTNSKKASS</sequence>
<reference evidence="3 4" key="1">
    <citation type="submission" date="2016-05" db="EMBL/GenBank/DDBJ databases">
        <title>Genome sequencing reveals origins of a unique bacterial endosymbiosis in the earliest lineages of terrestrial Fungi.</title>
        <authorList>
            <consortium name="DOE Joint Genome Institute"/>
            <person name="Uehling J."/>
            <person name="Gryganskyi A."/>
            <person name="Hameed K."/>
            <person name="Tschaplinski T."/>
            <person name="Misztal P."/>
            <person name="Wu S."/>
            <person name="Desiro A."/>
            <person name="Vande Pol N."/>
            <person name="Du Z.-Y."/>
            <person name="Zienkiewicz A."/>
            <person name="Zienkiewicz K."/>
            <person name="Morin E."/>
            <person name="Tisserant E."/>
            <person name="Splivallo R."/>
            <person name="Hainaut M."/>
            <person name="Henrissat B."/>
            <person name="Ohm R."/>
            <person name="Kuo A."/>
            <person name="Yan J."/>
            <person name="Lipzen A."/>
            <person name="Nolan M."/>
            <person name="Labutti K."/>
            <person name="Barry K."/>
            <person name="Goldstein A."/>
            <person name="Labbe J."/>
            <person name="Schadt C."/>
            <person name="Tuskan G."/>
            <person name="Grigoriev I."/>
            <person name="Martin F."/>
            <person name="Vilgalys R."/>
            <person name="Bonito G."/>
        </authorList>
    </citation>
    <scope>NUCLEOTIDE SEQUENCE [LARGE SCALE GENOMIC DNA]</scope>
    <source>
        <strain evidence="3 4">AG-77</strain>
    </source>
</reference>
<gene>
    <name evidence="3" type="ORF">K457DRAFT_142904</name>
</gene>
<keyword evidence="4" id="KW-1185">Reference proteome</keyword>
<organism evidence="3 4">
    <name type="scientific">Linnemannia elongata AG-77</name>
    <dbReference type="NCBI Taxonomy" id="1314771"/>
    <lineage>
        <taxon>Eukaryota</taxon>
        <taxon>Fungi</taxon>
        <taxon>Fungi incertae sedis</taxon>
        <taxon>Mucoromycota</taxon>
        <taxon>Mortierellomycotina</taxon>
        <taxon>Mortierellomycetes</taxon>
        <taxon>Mortierellales</taxon>
        <taxon>Mortierellaceae</taxon>
        <taxon>Linnemannia</taxon>
    </lineage>
</organism>
<feature type="region of interest" description="Disordered" evidence="1">
    <location>
        <begin position="37"/>
        <end position="85"/>
    </location>
</feature>
<proteinExistence type="predicted"/>
<name>A0A197JDJ8_9FUNG</name>
<evidence type="ECO:0000256" key="2">
    <source>
        <dbReference type="SAM" id="SignalP"/>
    </source>
</evidence>
<feature type="compositionally biased region" description="Polar residues" evidence="1">
    <location>
        <begin position="179"/>
        <end position="189"/>
    </location>
</feature>
<dbReference type="AlphaFoldDB" id="A0A197JDJ8"/>
<evidence type="ECO:0000313" key="3">
    <source>
        <dbReference type="EMBL" id="OAQ23207.1"/>
    </source>
</evidence>
<evidence type="ECO:0000313" key="4">
    <source>
        <dbReference type="Proteomes" id="UP000078512"/>
    </source>
</evidence>
<evidence type="ECO:0008006" key="5">
    <source>
        <dbReference type="Google" id="ProtNLM"/>
    </source>
</evidence>
<protein>
    <recommendedName>
        <fullName evidence="5">60S ribosomal protein L29</fullName>
    </recommendedName>
</protein>
<dbReference type="OrthoDB" id="2446752at2759"/>
<keyword evidence="2" id="KW-0732">Signal</keyword>
<feature type="chain" id="PRO_5008275823" description="60S ribosomal protein L29" evidence="2">
    <location>
        <begin position="21"/>
        <end position="189"/>
    </location>
</feature>
<dbReference type="Proteomes" id="UP000078512">
    <property type="component" value="Unassembled WGS sequence"/>
</dbReference>
<feature type="region of interest" description="Disordered" evidence="1">
    <location>
        <begin position="138"/>
        <end position="189"/>
    </location>
</feature>
<feature type="compositionally biased region" description="Basic residues" evidence="1">
    <location>
        <begin position="43"/>
        <end position="71"/>
    </location>
</feature>
<dbReference type="EMBL" id="KV442126">
    <property type="protein sequence ID" value="OAQ23207.1"/>
    <property type="molecule type" value="Genomic_DNA"/>
</dbReference>
<evidence type="ECO:0000256" key="1">
    <source>
        <dbReference type="SAM" id="MobiDB-lite"/>
    </source>
</evidence>
<feature type="signal peptide" evidence="2">
    <location>
        <begin position="1"/>
        <end position="20"/>
    </location>
</feature>
<accession>A0A197JDJ8</accession>